<dbReference type="AlphaFoldDB" id="A0A9N9C8W1"/>
<name>A0A9N9C8W1_9GLOM</name>
<gene>
    <name evidence="1" type="ORF">DEBURN_LOCUS9090</name>
</gene>
<comment type="caution">
    <text evidence="1">The sequence shown here is derived from an EMBL/GenBank/DDBJ whole genome shotgun (WGS) entry which is preliminary data.</text>
</comment>
<dbReference type="Proteomes" id="UP000789706">
    <property type="component" value="Unassembled WGS sequence"/>
</dbReference>
<protein>
    <submittedName>
        <fullName evidence="1">8963_t:CDS:1</fullName>
    </submittedName>
</protein>
<feature type="non-terminal residue" evidence="1">
    <location>
        <position position="1"/>
    </location>
</feature>
<evidence type="ECO:0000313" key="1">
    <source>
        <dbReference type="EMBL" id="CAG8591738.1"/>
    </source>
</evidence>
<proteinExistence type="predicted"/>
<dbReference type="EMBL" id="CAJVPK010001578">
    <property type="protein sequence ID" value="CAG8591738.1"/>
    <property type="molecule type" value="Genomic_DNA"/>
</dbReference>
<organism evidence="1 2">
    <name type="scientific">Diversispora eburnea</name>
    <dbReference type="NCBI Taxonomy" id="1213867"/>
    <lineage>
        <taxon>Eukaryota</taxon>
        <taxon>Fungi</taxon>
        <taxon>Fungi incertae sedis</taxon>
        <taxon>Mucoromycota</taxon>
        <taxon>Glomeromycotina</taxon>
        <taxon>Glomeromycetes</taxon>
        <taxon>Diversisporales</taxon>
        <taxon>Diversisporaceae</taxon>
        <taxon>Diversispora</taxon>
    </lineage>
</organism>
<evidence type="ECO:0000313" key="2">
    <source>
        <dbReference type="Proteomes" id="UP000789706"/>
    </source>
</evidence>
<keyword evidence="2" id="KW-1185">Reference proteome</keyword>
<sequence>KQEVHETESGEHHQALPLARDLCDYATEESYDISSVSCS</sequence>
<reference evidence="1" key="1">
    <citation type="submission" date="2021-06" db="EMBL/GenBank/DDBJ databases">
        <authorList>
            <person name="Kallberg Y."/>
            <person name="Tangrot J."/>
            <person name="Rosling A."/>
        </authorList>
    </citation>
    <scope>NUCLEOTIDE SEQUENCE</scope>
    <source>
        <strain evidence="1">AZ414A</strain>
    </source>
</reference>
<accession>A0A9N9C8W1</accession>